<organism evidence="4 6">
    <name type="scientific">Enterobacter kobei</name>
    <dbReference type="NCBI Taxonomy" id="208224"/>
    <lineage>
        <taxon>Bacteria</taxon>
        <taxon>Pseudomonadati</taxon>
        <taxon>Pseudomonadota</taxon>
        <taxon>Gammaproteobacteria</taxon>
        <taxon>Enterobacterales</taxon>
        <taxon>Enterobacteriaceae</taxon>
        <taxon>Enterobacter</taxon>
        <taxon>Enterobacter cloacae complex</taxon>
    </lineage>
</organism>
<evidence type="ECO:0000313" key="3">
    <source>
        <dbReference type="EMBL" id="RAY29056.1"/>
    </source>
</evidence>
<keyword evidence="1" id="KW-1133">Transmembrane helix</keyword>
<protein>
    <submittedName>
        <fullName evidence="4">Uncharacterized protein</fullName>
    </submittedName>
</protein>
<dbReference type="EMBL" id="CP096849">
    <property type="protein sequence ID" value="WMT65937.1"/>
    <property type="molecule type" value="Genomic_DNA"/>
</dbReference>
<evidence type="ECO:0000313" key="2">
    <source>
        <dbReference type="EMBL" id="MBC6326059.1"/>
    </source>
</evidence>
<sequence>MTSKKWFLLWFFLTFAFVVTANIVALLTYFSARIYLLITQDIPIDVYLPGFMKLIKGTSFGGFIFGCGCWWIYYRQEKK</sequence>
<dbReference type="Proteomes" id="UP000613022">
    <property type="component" value="Unassembled WGS sequence"/>
</dbReference>
<name>A0AAJ6IX68_9ENTR</name>
<gene>
    <name evidence="3" type="ORF">DP181_04130</name>
    <name evidence="2" type="ORF">H9R40_23260</name>
    <name evidence="4" type="ORF">M2B19_24295</name>
</gene>
<evidence type="ECO:0000313" key="5">
    <source>
        <dbReference type="Proteomes" id="UP000250603"/>
    </source>
</evidence>
<reference evidence="3 5" key="1">
    <citation type="submission" date="2018-06" db="EMBL/GenBank/DDBJ databases">
        <title>ACT-28, a chromosomally-encoded AmpC with carbapenemase activity from Enterobacter kobei.</title>
        <authorList>
            <person name="Jousset A.B."/>
            <person name="Oueslati S."/>
            <person name="Bernabeu S."/>
            <person name="Takissian J."/>
            <person name="Creton E."/>
            <person name="Vogel A."/>
            <person name="Cotellon G."/>
            <person name="Bonnin R.A."/>
            <person name="Dortet L."/>
            <person name="Naas T."/>
        </authorList>
    </citation>
    <scope>NUCLEOTIDE SEQUENCE [LARGE SCALE GENOMIC DNA]</scope>
    <source>
        <strain evidence="3 5">149H6</strain>
    </source>
</reference>
<reference evidence="4" key="3">
    <citation type="submission" date="2022-04" db="EMBL/GenBank/DDBJ databases">
        <title>Co-occurrence of mcr-9 and blaNDM-1 in multidrug-resistant Enterobacter kobei strain isolated from an infant with urinary infection.</title>
        <authorList>
            <person name="Zeng H."/>
        </authorList>
    </citation>
    <scope>NUCLEOTIDE SEQUENCE</scope>
    <source>
        <strain evidence="4">EC1382</strain>
    </source>
</reference>
<dbReference type="KEGG" id="ekb:BFV64_23205"/>
<dbReference type="RefSeq" id="WP_023331625.1">
    <property type="nucleotide sequence ID" value="NZ_AP022498.1"/>
</dbReference>
<dbReference type="EMBL" id="JACSEP010000115">
    <property type="protein sequence ID" value="MBC6326059.1"/>
    <property type="molecule type" value="Genomic_DNA"/>
</dbReference>
<dbReference type="Proteomes" id="UP001228563">
    <property type="component" value="Chromosome"/>
</dbReference>
<reference evidence="2" key="2">
    <citation type="submission" date="2020-08" db="EMBL/GenBank/DDBJ databases">
        <title>Distribution of Beta-Lactamase Producing Gram-Negative Bacterial Isolates in Isabela River of Santo Domingo, Dominican Republic.</title>
        <authorList>
            <person name="Calderon V."/>
            <person name="Del Rosario C."/>
            <person name="Duarte A."/>
            <person name="Bonnelly R."/>
            <person name="Barauna R."/>
            <person name="Ramos R.T."/>
            <person name="Perdomo O.P."/>
            <person name="Rodriguez De Francisco L.E."/>
            <person name="Franco De Los Santos E.F."/>
        </authorList>
    </citation>
    <scope>NUCLEOTIDE SEQUENCE</scope>
    <source>
        <strain evidence="2">INTEC_BI4_1.1</strain>
    </source>
</reference>
<evidence type="ECO:0000313" key="6">
    <source>
        <dbReference type="Proteomes" id="UP001228563"/>
    </source>
</evidence>
<keyword evidence="5" id="KW-1185">Reference proteome</keyword>
<feature type="transmembrane region" description="Helical" evidence="1">
    <location>
        <begin position="7"/>
        <end position="30"/>
    </location>
</feature>
<keyword evidence="1" id="KW-0812">Transmembrane</keyword>
<proteinExistence type="predicted"/>
<keyword evidence="1" id="KW-0472">Membrane</keyword>
<evidence type="ECO:0000256" key="1">
    <source>
        <dbReference type="SAM" id="Phobius"/>
    </source>
</evidence>
<accession>A0AAJ6IX68</accession>
<dbReference type="EMBL" id="QMCK01000012">
    <property type="protein sequence ID" value="RAY29056.1"/>
    <property type="molecule type" value="Genomic_DNA"/>
</dbReference>
<dbReference type="Proteomes" id="UP000250603">
    <property type="component" value="Unassembled WGS sequence"/>
</dbReference>
<dbReference type="AlphaFoldDB" id="A0AAJ6IX68"/>
<feature type="transmembrane region" description="Helical" evidence="1">
    <location>
        <begin position="50"/>
        <end position="73"/>
    </location>
</feature>
<evidence type="ECO:0000313" key="4">
    <source>
        <dbReference type="EMBL" id="WMT65937.1"/>
    </source>
</evidence>